<keyword evidence="2" id="KW-1185">Reference proteome</keyword>
<dbReference type="EMBL" id="CM042019">
    <property type="protein sequence ID" value="KAI3825354.1"/>
    <property type="molecule type" value="Genomic_DNA"/>
</dbReference>
<name>A0ACB9JZD0_9ASTR</name>
<protein>
    <submittedName>
        <fullName evidence="1">Uncharacterized protein</fullName>
    </submittedName>
</protein>
<gene>
    <name evidence="1" type="ORF">L1987_06837</name>
</gene>
<sequence>MEESCTATSIALEKYDVSVPQEEGEDEGRVMRMGKQLLRSLALGFGCIVFASLMYDLVIESQLYKGYKFRISMASMSGN</sequence>
<comment type="caution">
    <text evidence="1">The sequence shown here is derived from an EMBL/GenBank/DDBJ whole genome shotgun (WGS) entry which is preliminary data.</text>
</comment>
<reference evidence="2" key="1">
    <citation type="journal article" date="2022" name="Mol. Ecol. Resour.">
        <title>The genomes of chicory, endive, great burdock and yacon provide insights into Asteraceae palaeo-polyploidization history and plant inulin production.</title>
        <authorList>
            <person name="Fan W."/>
            <person name="Wang S."/>
            <person name="Wang H."/>
            <person name="Wang A."/>
            <person name="Jiang F."/>
            <person name="Liu H."/>
            <person name="Zhao H."/>
            <person name="Xu D."/>
            <person name="Zhang Y."/>
        </authorList>
    </citation>
    <scope>NUCLEOTIDE SEQUENCE [LARGE SCALE GENOMIC DNA]</scope>
    <source>
        <strain evidence="2">cv. Yunnan</strain>
    </source>
</reference>
<proteinExistence type="predicted"/>
<evidence type="ECO:0000313" key="1">
    <source>
        <dbReference type="EMBL" id="KAI3825354.1"/>
    </source>
</evidence>
<reference evidence="1 2" key="2">
    <citation type="journal article" date="2022" name="Mol. Ecol. Resour.">
        <title>The genomes of chicory, endive, great burdock and yacon provide insights into Asteraceae paleo-polyploidization history and plant inulin production.</title>
        <authorList>
            <person name="Fan W."/>
            <person name="Wang S."/>
            <person name="Wang H."/>
            <person name="Wang A."/>
            <person name="Jiang F."/>
            <person name="Liu H."/>
            <person name="Zhao H."/>
            <person name="Xu D."/>
            <person name="Zhang Y."/>
        </authorList>
    </citation>
    <scope>NUCLEOTIDE SEQUENCE [LARGE SCALE GENOMIC DNA]</scope>
    <source>
        <strain evidence="2">cv. Yunnan</strain>
        <tissue evidence="1">Leaves</tissue>
    </source>
</reference>
<accession>A0ACB9JZD0</accession>
<dbReference type="Proteomes" id="UP001056120">
    <property type="component" value="Linkage Group LG02"/>
</dbReference>
<evidence type="ECO:0000313" key="2">
    <source>
        <dbReference type="Proteomes" id="UP001056120"/>
    </source>
</evidence>
<organism evidence="1 2">
    <name type="scientific">Smallanthus sonchifolius</name>
    <dbReference type="NCBI Taxonomy" id="185202"/>
    <lineage>
        <taxon>Eukaryota</taxon>
        <taxon>Viridiplantae</taxon>
        <taxon>Streptophyta</taxon>
        <taxon>Embryophyta</taxon>
        <taxon>Tracheophyta</taxon>
        <taxon>Spermatophyta</taxon>
        <taxon>Magnoliopsida</taxon>
        <taxon>eudicotyledons</taxon>
        <taxon>Gunneridae</taxon>
        <taxon>Pentapetalae</taxon>
        <taxon>asterids</taxon>
        <taxon>campanulids</taxon>
        <taxon>Asterales</taxon>
        <taxon>Asteraceae</taxon>
        <taxon>Asteroideae</taxon>
        <taxon>Heliantheae alliance</taxon>
        <taxon>Millerieae</taxon>
        <taxon>Smallanthus</taxon>
    </lineage>
</organism>